<dbReference type="InterPro" id="IPR003961">
    <property type="entry name" value="FN3_dom"/>
</dbReference>
<sequence length="427" mass="47178">MLELYGNLLTGQIPDLSNLFLLETLDLADNQLTGQIPDLSTLTNLVVLDLADNRLTGPILNLHLLSNLAFVHLENNLLTGPIPDLSELSNLRGLNLRGNSLCLPTGASLSHHHPEVAAHLNGLNPPICTAADLSTPLSAPQNLAANVSDGQVRLMWAAVSNAVGYELRTWDNFDRQWYSIGGELTTAEYTHTVQTDGRSYYYQVRARGAQETRSAWSERIIVVVVPTKFPPPPLSLGIDLEYQKYFEVGGVVAVAPIDVTDHRMVEVQEIFSGMLANRADLLEAMAYYNTRININDDNDPLAYKIKTSNAEWWGANLPENEPDCYVTIHELAHVIHYALEDQADGEEFNSKLNALLDAALTSGLWNDEYASTNIAEYWAETVTFWLKGSVDLRETGGTTRLENYDPEAAKLIQETLGDATVPSSCKR</sequence>
<gene>
    <name evidence="2" type="ORF">F4148_08920</name>
</gene>
<dbReference type="InterPro" id="IPR024079">
    <property type="entry name" value="MetalloPept_cat_dom_sf"/>
</dbReference>
<dbReference type="InterPro" id="IPR013783">
    <property type="entry name" value="Ig-like_fold"/>
</dbReference>
<dbReference type="PROSITE" id="PS50853">
    <property type="entry name" value="FN3"/>
    <property type="match status" value="1"/>
</dbReference>
<dbReference type="PANTHER" id="PTHR48010:SF58">
    <property type="entry name" value="RECEPTOR PROTEIN KINASE-LIKE PROTEIN ZAR1"/>
    <property type="match status" value="1"/>
</dbReference>
<dbReference type="PANTHER" id="PTHR48010">
    <property type="entry name" value="OS05G0588300 PROTEIN"/>
    <property type="match status" value="1"/>
</dbReference>
<dbReference type="Pfam" id="PF00560">
    <property type="entry name" value="LRR_1"/>
    <property type="match status" value="1"/>
</dbReference>
<dbReference type="PROSITE" id="PS51450">
    <property type="entry name" value="LRR"/>
    <property type="match status" value="1"/>
</dbReference>
<protein>
    <recommendedName>
        <fullName evidence="1">Fibronectin type-III domain-containing protein</fullName>
    </recommendedName>
</protein>
<organism evidence="2">
    <name type="scientific">Caldilineaceae bacterium SB0675_bin_29</name>
    <dbReference type="NCBI Taxonomy" id="2605266"/>
    <lineage>
        <taxon>Bacteria</taxon>
        <taxon>Bacillati</taxon>
        <taxon>Chloroflexota</taxon>
        <taxon>Caldilineae</taxon>
        <taxon>Caldilineales</taxon>
        <taxon>Caldilineaceae</taxon>
    </lineage>
</organism>
<feature type="domain" description="Fibronectin type-III" evidence="1">
    <location>
        <begin position="136"/>
        <end position="227"/>
    </location>
</feature>
<dbReference type="AlphaFoldDB" id="A0A6B1FYY3"/>
<evidence type="ECO:0000313" key="2">
    <source>
        <dbReference type="EMBL" id="MYH61869.1"/>
    </source>
</evidence>
<dbReference type="SUPFAM" id="SSF52058">
    <property type="entry name" value="L domain-like"/>
    <property type="match status" value="1"/>
</dbReference>
<dbReference type="Gene3D" id="3.80.10.10">
    <property type="entry name" value="Ribonuclease Inhibitor"/>
    <property type="match status" value="1"/>
</dbReference>
<dbReference type="InterPro" id="IPR050994">
    <property type="entry name" value="At_inactive_RLKs"/>
</dbReference>
<dbReference type="Gene3D" id="3.40.390.10">
    <property type="entry name" value="Collagenase (Catalytic Domain)"/>
    <property type="match status" value="1"/>
</dbReference>
<dbReference type="Gene3D" id="2.60.40.10">
    <property type="entry name" value="Immunoglobulins"/>
    <property type="match status" value="1"/>
</dbReference>
<dbReference type="GO" id="GO:0008237">
    <property type="term" value="F:metallopeptidase activity"/>
    <property type="evidence" value="ECO:0007669"/>
    <property type="project" value="InterPro"/>
</dbReference>
<name>A0A6B1FYY3_9CHLR</name>
<dbReference type="EMBL" id="VYDA01000333">
    <property type="protein sequence ID" value="MYH61869.1"/>
    <property type="molecule type" value="Genomic_DNA"/>
</dbReference>
<dbReference type="PRINTS" id="PR00019">
    <property type="entry name" value="LEURICHRPT"/>
</dbReference>
<dbReference type="InterPro" id="IPR032675">
    <property type="entry name" value="LRR_dom_sf"/>
</dbReference>
<evidence type="ECO:0000259" key="1">
    <source>
        <dbReference type="PROSITE" id="PS50853"/>
    </source>
</evidence>
<dbReference type="SUPFAM" id="SSF55486">
    <property type="entry name" value="Metalloproteases ('zincins'), catalytic domain"/>
    <property type="match status" value="1"/>
</dbReference>
<comment type="caution">
    <text evidence="2">The sequence shown here is derived from an EMBL/GenBank/DDBJ whole genome shotgun (WGS) entry which is preliminary data.</text>
</comment>
<dbReference type="InterPro" id="IPR001611">
    <property type="entry name" value="Leu-rich_rpt"/>
</dbReference>
<proteinExistence type="predicted"/>
<reference evidence="2" key="1">
    <citation type="submission" date="2019-09" db="EMBL/GenBank/DDBJ databases">
        <title>Characterisation of the sponge microbiome using genome-centric metagenomics.</title>
        <authorList>
            <person name="Engelberts J.P."/>
            <person name="Robbins S.J."/>
            <person name="De Goeij J.M."/>
            <person name="Aranda M."/>
            <person name="Bell S.C."/>
            <person name="Webster N.S."/>
        </authorList>
    </citation>
    <scope>NUCLEOTIDE SEQUENCE</scope>
    <source>
        <strain evidence="2">SB0675_bin_29</strain>
    </source>
</reference>
<dbReference type="InterPro" id="IPR036116">
    <property type="entry name" value="FN3_sf"/>
</dbReference>
<dbReference type="SUPFAM" id="SSF49265">
    <property type="entry name" value="Fibronectin type III"/>
    <property type="match status" value="1"/>
</dbReference>
<accession>A0A6B1FYY3</accession>